<accession>A0A1F7IDC7</accession>
<keyword evidence="1" id="KW-0472">Membrane</keyword>
<dbReference type="Proteomes" id="UP000179270">
    <property type="component" value="Unassembled WGS sequence"/>
</dbReference>
<proteinExistence type="predicted"/>
<sequence length="195" mass="21845">MNDQPNKNSKSKLKLILLLVFIVFAVLLLILNRTGKKDKNKQQPAPLVVIPTPIILTEGSLSIQTISTKVTTENTKDIEIIASSNQKSIVAYDIVITHERGALEVLSVESLLPDFKVYPLEKNNHFIITGVKEPESKSNSVFENLPIVKLKILPKKSKNLTLNLVSSLGKEKSQMVDEESKILRPELTYFKLNIN</sequence>
<gene>
    <name evidence="2" type="ORF">A3A74_03460</name>
</gene>
<dbReference type="STRING" id="1802055.A3A74_03460"/>
<keyword evidence="1" id="KW-1133">Transmembrane helix</keyword>
<evidence type="ECO:0000313" key="3">
    <source>
        <dbReference type="Proteomes" id="UP000179270"/>
    </source>
</evidence>
<keyword evidence="1" id="KW-0812">Transmembrane</keyword>
<dbReference type="AlphaFoldDB" id="A0A1F7IDC7"/>
<dbReference type="EMBL" id="MGAF01000019">
    <property type="protein sequence ID" value="OGK41363.1"/>
    <property type="molecule type" value="Genomic_DNA"/>
</dbReference>
<protein>
    <recommendedName>
        <fullName evidence="4">Cohesin domain-containing protein</fullName>
    </recommendedName>
</protein>
<evidence type="ECO:0000256" key="1">
    <source>
        <dbReference type="SAM" id="Phobius"/>
    </source>
</evidence>
<comment type="caution">
    <text evidence="2">The sequence shown here is derived from an EMBL/GenBank/DDBJ whole genome shotgun (WGS) entry which is preliminary data.</text>
</comment>
<reference evidence="2 3" key="1">
    <citation type="journal article" date="2016" name="Nat. Commun.">
        <title>Thousands of microbial genomes shed light on interconnected biogeochemical processes in an aquifer system.</title>
        <authorList>
            <person name="Anantharaman K."/>
            <person name="Brown C.T."/>
            <person name="Hug L.A."/>
            <person name="Sharon I."/>
            <person name="Castelle C.J."/>
            <person name="Probst A.J."/>
            <person name="Thomas B.C."/>
            <person name="Singh A."/>
            <person name="Wilkins M.J."/>
            <person name="Karaoz U."/>
            <person name="Brodie E.L."/>
            <person name="Williams K.H."/>
            <person name="Hubbard S.S."/>
            <person name="Banfield J.F."/>
        </authorList>
    </citation>
    <scope>NUCLEOTIDE SEQUENCE [LARGE SCALE GENOMIC DNA]</scope>
</reference>
<feature type="transmembrane region" description="Helical" evidence="1">
    <location>
        <begin position="12"/>
        <end position="31"/>
    </location>
</feature>
<evidence type="ECO:0000313" key="2">
    <source>
        <dbReference type="EMBL" id="OGK41363.1"/>
    </source>
</evidence>
<name>A0A1F7IDC7_9BACT</name>
<evidence type="ECO:0008006" key="4">
    <source>
        <dbReference type="Google" id="ProtNLM"/>
    </source>
</evidence>
<organism evidence="2 3">
    <name type="scientific">Candidatus Roizmanbacteria bacterium RIFCSPLOWO2_01_FULL_35_13</name>
    <dbReference type="NCBI Taxonomy" id="1802055"/>
    <lineage>
        <taxon>Bacteria</taxon>
        <taxon>Candidatus Roizmaniibacteriota</taxon>
    </lineage>
</organism>